<evidence type="ECO:0000313" key="5">
    <source>
        <dbReference type="Proteomes" id="UP000243686"/>
    </source>
</evidence>
<protein>
    <recommendedName>
        <fullName evidence="3">Arrestin-like N-terminal domain-containing protein</fullName>
    </recommendedName>
</protein>
<gene>
    <name evidence="4" type="ORF">X801_07327</name>
</gene>
<proteinExistence type="inferred from homology"/>
<organism evidence="4 5">
    <name type="scientific">Opisthorchis viverrini</name>
    <name type="common">Southeast Asian liver fluke</name>
    <dbReference type="NCBI Taxonomy" id="6198"/>
    <lineage>
        <taxon>Eukaryota</taxon>
        <taxon>Metazoa</taxon>
        <taxon>Spiralia</taxon>
        <taxon>Lophotrochozoa</taxon>
        <taxon>Platyhelminthes</taxon>
        <taxon>Trematoda</taxon>
        <taxon>Digenea</taxon>
        <taxon>Opisthorchiida</taxon>
        <taxon>Opisthorchiata</taxon>
        <taxon>Opisthorchiidae</taxon>
        <taxon>Opisthorchis</taxon>
    </lineage>
</organism>
<reference evidence="4 5" key="1">
    <citation type="submission" date="2015-03" db="EMBL/GenBank/DDBJ databases">
        <title>Draft genome of the nematode, Opisthorchis viverrini.</title>
        <authorList>
            <person name="Mitreva M."/>
        </authorList>
    </citation>
    <scope>NUCLEOTIDE SEQUENCE [LARGE SCALE GENOMIC DNA]</scope>
    <source>
        <strain evidence="4">Khon Kaen</strain>
    </source>
</reference>
<evidence type="ECO:0000313" key="4">
    <source>
        <dbReference type="EMBL" id="OON16846.1"/>
    </source>
</evidence>
<feature type="compositionally biased region" description="Basic and acidic residues" evidence="2">
    <location>
        <begin position="152"/>
        <end position="166"/>
    </location>
</feature>
<dbReference type="AlphaFoldDB" id="A0A1S8WQW0"/>
<evidence type="ECO:0000256" key="2">
    <source>
        <dbReference type="SAM" id="MobiDB-lite"/>
    </source>
</evidence>
<evidence type="ECO:0000259" key="3">
    <source>
        <dbReference type="Pfam" id="PF00339"/>
    </source>
</evidence>
<feature type="compositionally biased region" description="Polar residues" evidence="2">
    <location>
        <begin position="268"/>
        <end position="278"/>
    </location>
</feature>
<dbReference type="Proteomes" id="UP000243686">
    <property type="component" value="Unassembled WGS sequence"/>
</dbReference>
<sequence length="375" mass="41047">CTLWLYGLVKTRWSGTHCAQKSRHVNVSGSVAGGIPFLRSATNLSLFGESKTLENMCANTAAVLNTVADNVRSEVCQKLGQMRKGRLCYVGTLDCTPWELQPAPSNRRSIDWPTDLPPTTNTQMSSCTSTTDTLAASLEQSSNNSGASAEGKYPDRTTDPSARELRPSSQILCRPCVDTCWPSAFGVKWRSLADVDQEDKTLCGDVKVIYRTKLSLLSGHSVHRQKDSIGDRSASEETGSNSTDTDHRRGVLSGESAELYSAEPTAGRTAQVQGQSSHSTDDDGATNLSKPRRRGSASPYILTRGTHVFYFEFKLPTDLPSSFELPTGCLVGGAAARLYYGLRIEICNKAAQIRHTQHREIIVFRPLELTHFPRL</sequence>
<feature type="non-terminal residue" evidence="4">
    <location>
        <position position="1"/>
    </location>
</feature>
<feature type="region of interest" description="Disordered" evidence="2">
    <location>
        <begin position="221"/>
        <end position="298"/>
    </location>
</feature>
<dbReference type="InterPro" id="IPR014752">
    <property type="entry name" value="Arrestin-like_C"/>
</dbReference>
<feature type="compositionally biased region" description="Polar residues" evidence="2">
    <location>
        <begin position="117"/>
        <end position="147"/>
    </location>
</feature>
<dbReference type="Pfam" id="PF00339">
    <property type="entry name" value="Arrestin_N"/>
    <property type="match status" value="1"/>
</dbReference>
<accession>A0A1S8WQW0</accession>
<evidence type="ECO:0000256" key="1">
    <source>
        <dbReference type="ARBA" id="ARBA00005298"/>
    </source>
</evidence>
<dbReference type="InterPro" id="IPR011021">
    <property type="entry name" value="Arrestin-like_N"/>
</dbReference>
<feature type="domain" description="Arrestin-like N-terminal" evidence="3">
    <location>
        <begin position="290"/>
        <end position="369"/>
    </location>
</feature>
<dbReference type="EMBL" id="KV896397">
    <property type="protein sequence ID" value="OON16846.1"/>
    <property type="molecule type" value="Genomic_DNA"/>
</dbReference>
<comment type="similarity">
    <text evidence="1">Belongs to the arrestin family.</text>
</comment>
<feature type="non-terminal residue" evidence="4">
    <location>
        <position position="375"/>
    </location>
</feature>
<keyword evidence="5" id="KW-1185">Reference proteome</keyword>
<dbReference type="Gene3D" id="2.60.40.640">
    <property type="match status" value="1"/>
</dbReference>
<feature type="compositionally biased region" description="Basic and acidic residues" evidence="2">
    <location>
        <begin position="224"/>
        <end position="235"/>
    </location>
</feature>
<name>A0A1S8WQW0_OPIVI</name>
<feature type="region of interest" description="Disordered" evidence="2">
    <location>
        <begin position="104"/>
        <end position="166"/>
    </location>
</feature>